<keyword evidence="12" id="KW-1185">Reference proteome</keyword>
<dbReference type="Pfam" id="PF13393">
    <property type="entry name" value="tRNA-synt_His"/>
    <property type="match status" value="1"/>
</dbReference>
<reference evidence="11 12" key="1">
    <citation type="submission" date="2019-03" db="EMBL/GenBank/DDBJ databases">
        <title>Genomic Encyclopedia of Type Strains, Phase IV (KMG-IV): sequencing the most valuable type-strain genomes for metagenomic binning, comparative biology and taxonomic classification.</title>
        <authorList>
            <person name="Goeker M."/>
        </authorList>
    </citation>
    <scope>NUCLEOTIDE SEQUENCE [LARGE SCALE GENOMIC DNA]</scope>
    <source>
        <strain evidence="11 12">DSM 45707</strain>
    </source>
</reference>
<dbReference type="SUPFAM" id="SSF55681">
    <property type="entry name" value="Class II aaRS and biotin synthetases"/>
    <property type="match status" value="1"/>
</dbReference>
<dbReference type="HAMAP" id="MF_00125">
    <property type="entry name" value="HisZ"/>
    <property type="match status" value="1"/>
</dbReference>
<evidence type="ECO:0000256" key="8">
    <source>
        <dbReference type="HAMAP-Rule" id="MF_00125"/>
    </source>
</evidence>
<dbReference type="InterPro" id="IPR045864">
    <property type="entry name" value="aa-tRNA-synth_II/BPL/LPL"/>
</dbReference>
<dbReference type="InterPro" id="IPR004517">
    <property type="entry name" value="HisZ"/>
</dbReference>
<keyword evidence="6 8" id="KW-0963">Cytoplasm</keyword>
<evidence type="ECO:0000256" key="9">
    <source>
        <dbReference type="PIRSR" id="PIRSR001549-1"/>
    </source>
</evidence>
<organism evidence="11 12">
    <name type="scientific">Hazenella coriacea</name>
    <dbReference type="NCBI Taxonomy" id="1179467"/>
    <lineage>
        <taxon>Bacteria</taxon>
        <taxon>Bacillati</taxon>
        <taxon>Bacillota</taxon>
        <taxon>Bacilli</taxon>
        <taxon>Bacillales</taxon>
        <taxon>Thermoactinomycetaceae</taxon>
        <taxon>Hazenella</taxon>
    </lineage>
</organism>
<dbReference type="GO" id="GO:0006427">
    <property type="term" value="P:histidyl-tRNA aminoacylation"/>
    <property type="evidence" value="ECO:0007669"/>
    <property type="project" value="TreeGrafter"/>
</dbReference>
<evidence type="ECO:0000313" key="12">
    <source>
        <dbReference type="Proteomes" id="UP000294937"/>
    </source>
</evidence>
<proteinExistence type="inferred from homology"/>
<dbReference type="InterPro" id="IPR006195">
    <property type="entry name" value="aa-tRNA-synth_II"/>
</dbReference>
<dbReference type="GO" id="GO:0016757">
    <property type="term" value="F:glycosyltransferase activity"/>
    <property type="evidence" value="ECO:0007669"/>
    <property type="project" value="UniProtKB-KW"/>
</dbReference>
<gene>
    <name evidence="8" type="primary">hisZ</name>
    <name evidence="11" type="ORF">EDD58_102270</name>
</gene>
<dbReference type="Gene3D" id="3.30.930.10">
    <property type="entry name" value="Bira Bifunctional Protein, Domain 2"/>
    <property type="match status" value="1"/>
</dbReference>
<feature type="binding site" evidence="9">
    <location>
        <begin position="81"/>
        <end position="83"/>
    </location>
    <ligand>
        <name>L-histidine</name>
        <dbReference type="ChEBI" id="CHEBI:57595"/>
    </ligand>
</feature>
<protein>
    <recommendedName>
        <fullName evidence="5 8">ATP phosphoribosyltransferase regulatory subunit</fullName>
    </recommendedName>
</protein>
<evidence type="ECO:0000256" key="7">
    <source>
        <dbReference type="ARBA" id="ARBA00025246"/>
    </source>
</evidence>
<comment type="pathway">
    <text evidence="2 8">Amino-acid biosynthesis; L-histidine biosynthesis; L-histidine from 5-phospho-alpha-D-ribose 1-diphosphate: step 1/9.</text>
</comment>
<dbReference type="NCBIfam" id="TIGR00443">
    <property type="entry name" value="hisZ_biosyn_reg"/>
    <property type="match status" value="1"/>
</dbReference>
<dbReference type="OrthoDB" id="9800814at2"/>
<comment type="subunit">
    <text evidence="4 8">Heteromultimer composed of HisG and HisZ subunits.</text>
</comment>
<evidence type="ECO:0000256" key="1">
    <source>
        <dbReference type="ARBA" id="ARBA00004496"/>
    </source>
</evidence>
<comment type="subcellular location">
    <subcellularLocation>
        <location evidence="1 8">Cytoplasm</location>
    </subcellularLocation>
</comment>
<dbReference type="GO" id="GO:0140096">
    <property type="term" value="F:catalytic activity, acting on a protein"/>
    <property type="evidence" value="ECO:0007669"/>
    <property type="project" value="UniProtKB-ARBA"/>
</dbReference>
<evidence type="ECO:0000256" key="4">
    <source>
        <dbReference type="ARBA" id="ARBA00011496"/>
    </source>
</evidence>
<dbReference type="PANTHER" id="PTHR43707:SF1">
    <property type="entry name" value="HISTIDINE--TRNA LIGASE, MITOCHONDRIAL-RELATED"/>
    <property type="match status" value="1"/>
</dbReference>
<dbReference type="GO" id="GO:0004821">
    <property type="term" value="F:histidine-tRNA ligase activity"/>
    <property type="evidence" value="ECO:0007669"/>
    <property type="project" value="TreeGrafter"/>
</dbReference>
<sequence>MTKPRTFEKPTGFRDFPPLLVRKKRMIQELVQIQFERWGYQEVYTPSLEFYDTVGFASAIEESKMFKLIDREGSTLVLRPDQTAPIARLAASVLKDEPLPLRLFYHANVFRSQEFEAGRNAEFFQSGVELIGDSHAEADAEVIALAVEALRACQIPHFKIALGHVSLLDALLREHLPDETWISLLKEDLGNRDVVQFCQRLDQFQLDEGSKKVLHSLLRPKQDWKSMEAFKRSKSPEVQEALQQLEEIWHCLDDGEVTPFLSIDLCLVGRLHYYTGVYFEGFADQQGFPLLSGGRYDHLMDFFGRPLPATGFALKMDPLLESSPLNPKDKERTLLLYDLLQRKEAIHMAQQLREQGQIVMMCSVHDTSVGFSQRDGVCVVDLTQGGQECR</sequence>
<keyword evidence="8" id="KW-0368">Histidine biosynthesis</keyword>
<evidence type="ECO:0000259" key="10">
    <source>
        <dbReference type="PROSITE" id="PS50862"/>
    </source>
</evidence>
<dbReference type="PIRSF" id="PIRSF001549">
    <property type="entry name" value="His-tRNA_synth"/>
    <property type="match status" value="1"/>
</dbReference>
<comment type="caution">
    <text evidence="11">The sequence shown here is derived from an EMBL/GenBank/DDBJ whole genome shotgun (WGS) entry which is preliminary data.</text>
</comment>
<feature type="binding site" evidence="9">
    <location>
        <position position="125"/>
    </location>
    <ligand>
        <name>L-histidine</name>
        <dbReference type="ChEBI" id="CHEBI:57595"/>
    </ligand>
</feature>
<comment type="miscellaneous">
    <text evidence="8">This function is generally fulfilled by the C-terminal part of HisG, which is missing in some bacteria such as this one.</text>
</comment>
<accession>A0A4R3LBL0</accession>
<dbReference type="PROSITE" id="PS50862">
    <property type="entry name" value="AA_TRNA_LIGASE_II"/>
    <property type="match status" value="1"/>
</dbReference>
<evidence type="ECO:0000256" key="6">
    <source>
        <dbReference type="ARBA" id="ARBA00022490"/>
    </source>
</evidence>
<feature type="binding site" evidence="9">
    <location>
        <position position="129"/>
    </location>
    <ligand>
        <name>L-histidine</name>
        <dbReference type="ChEBI" id="CHEBI:57595"/>
    </ligand>
</feature>
<name>A0A4R3LBL0_9BACL</name>
<feature type="domain" description="Aminoacyl-transfer RNA synthetases class-II family profile" evidence="10">
    <location>
        <begin position="36"/>
        <end position="390"/>
    </location>
</feature>
<feature type="binding site" evidence="9">
    <location>
        <position position="111"/>
    </location>
    <ligand>
        <name>L-histidine</name>
        <dbReference type="ChEBI" id="CHEBI:57595"/>
    </ligand>
</feature>
<dbReference type="RefSeq" id="WP_131923678.1">
    <property type="nucleotide sequence ID" value="NZ_SMAG01000002.1"/>
</dbReference>
<keyword evidence="11" id="KW-0808">Transferase</keyword>
<dbReference type="GO" id="GO:0000105">
    <property type="term" value="P:L-histidine biosynthetic process"/>
    <property type="evidence" value="ECO:0007669"/>
    <property type="project" value="UniProtKB-UniRule"/>
</dbReference>
<dbReference type="PANTHER" id="PTHR43707">
    <property type="entry name" value="HISTIDYL-TRNA SYNTHETASE"/>
    <property type="match status" value="1"/>
</dbReference>
<comment type="function">
    <text evidence="7 8">Required for the first step of histidine biosynthesis. May allow the feedback regulation of ATP phosphoribosyltransferase activity by histidine.</text>
</comment>
<dbReference type="InterPro" id="IPR041715">
    <property type="entry name" value="HisRS-like_core"/>
</dbReference>
<feature type="binding site" evidence="9">
    <location>
        <begin position="273"/>
        <end position="274"/>
    </location>
    <ligand>
        <name>L-histidine</name>
        <dbReference type="ChEBI" id="CHEBI:57595"/>
    </ligand>
</feature>
<evidence type="ECO:0000256" key="5">
    <source>
        <dbReference type="ARBA" id="ARBA00020397"/>
    </source>
</evidence>
<dbReference type="AlphaFoldDB" id="A0A4R3LBL0"/>
<dbReference type="CDD" id="cd00773">
    <property type="entry name" value="HisRS-like_core"/>
    <property type="match status" value="1"/>
</dbReference>
<evidence type="ECO:0000256" key="3">
    <source>
        <dbReference type="ARBA" id="ARBA00005539"/>
    </source>
</evidence>
<dbReference type="GO" id="GO:0005737">
    <property type="term" value="C:cytoplasm"/>
    <property type="evidence" value="ECO:0007669"/>
    <property type="project" value="UniProtKB-SubCell"/>
</dbReference>
<keyword evidence="11" id="KW-0328">Glycosyltransferase</keyword>
<dbReference type="InterPro" id="IPR004516">
    <property type="entry name" value="HisRS/HisZ"/>
</dbReference>
<evidence type="ECO:0000313" key="11">
    <source>
        <dbReference type="EMBL" id="TCS95694.1"/>
    </source>
</evidence>
<dbReference type="Proteomes" id="UP000294937">
    <property type="component" value="Unassembled WGS sequence"/>
</dbReference>
<keyword evidence="8" id="KW-0028">Amino-acid biosynthesis</keyword>
<dbReference type="UniPathway" id="UPA00031">
    <property type="reaction ID" value="UER00006"/>
</dbReference>
<dbReference type="EMBL" id="SMAG01000002">
    <property type="protein sequence ID" value="TCS95694.1"/>
    <property type="molecule type" value="Genomic_DNA"/>
</dbReference>
<evidence type="ECO:0000256" key="2">
    <source>
        <dbReference type="ARBA" id="ARBA00004667"/>
    </source>
</evidence>
<comment type="similarity">
    <text evidence="3 8">Belongs to the class-II aminoacyl-tRNA synthetase family. HisZ subfamily.</text>
</comment>